<feature type="region of interest" description="Disordered" evidence="3">
    <location>
        <begin position="303"/>
        <end position="328"/>
    </location>
</feature>
<name>A0ABP1QLK8_9HEXA</name>
<protein>
    <recommendedName>
        <fullName evidence="8">S-phase kinase-associated protein 1</fullName>
    </recommendedName>
</protein>
<proteinExistence type="inferred from homology"/>
<dbReference type="SUPFAM" id="SSF54695">
    <property type="entry name" value="POZ domain"/>
    <property type="match status" value="2"/>
</dbReference>
<feature type="domain" description="SKP1 component dimerisation" evidence="4">
    <location>
        <begin position="120"/>
        <end position="156"/>
    </location>
</feature>
<sequence>MPNVRLRTCDGVEFNLDVKIAKCSTTIATMFDDLGSDDQNGGKDEATPILLPTIDSKIFKLVVEWATYHQEPDAARGAASEAQGAVSNEVGEWDATFLNNLDMPTFLDLMLAVNYLNIHKLLQSIYKTMANKISGKRPEEIRILLDIKTEIVHDHEQVASAPNVALETSDGVKYVVDYDVARSIPIIKEMIEEDNGVQDDKIYKLHNVNYDDLLNVLQWVKHHMARASPPENARNPGSGDNNAENSWEEEFLNEMNNTTQLALILAAKELGVENLVNAACNKVGNMLKRKTVEEIREGLGIKDDFSDGEREEIRRQNQWTMPEVPPAD</sequence>
<dbReference type="PANTHER" id="PTHR11165">
    <property type="entry name" value="SKP1"/>
    <property type="match status" value="1"/>
</dbReference>
<dbReference type="Gene3D" id="3.30.710.10">
    <property type="entry name" value="Potassium Channel Kv1.1, Chain A"/>
    <property type="match status" value="2"/>
</dbReference>
<keyword evidence="7" id="KW-1185">Reference proteome</keyword>
<feature type="compositionally biased region" description="Basic and acidic residues" evidence="3">
    <location>
        <begin position="303"/>
        <end position="315"/>
    </location>
</feature>
<comment type="caution">
    <text evidence="6">The sequence shown here is derived from an EMBL/GenBank/DDBJ whole genome shotgun (WGS) entry which is preliminary data.</text>
</comment>
<dbReference type="InterPro" id="IPR016072">
    <property type="entry name" value="Skp1_comp_dimer"/>
</dbReference>
<keyword evidence="2" id="KW-0833">Ubl conjugation pathway</keyword>
<dbReference type="Proteomes" id="UP001642540">
    <property type="component" value="Unassembled WGS sequence"/>
</dbReference>
<evidence type="ECO:0000256" key="2">
    <source>
        <dbReference type="ARBA" id="ARBA00022786"/>
    </source>
</evidence>
<evidence type="ECO:0008006" key="8">
    <source>
        <dbReference type="Google" id="ProtNLM"/>
    </source>
</evidence>
<evidence type="ECO:0000256" key="1">
    <source>
        <dbReference type="ARBA" id="ARBA00009993"/>
    </source>
</evidence>
<gene>
    <name evidence="6" type="ORF">ODALV1_LOCUS12056</name>
</gene>
<dbReference type="Pfam" id="PF01466">
    <property type="entry name" value="Skp1"/>
    <property type="match status" value="2"/>
</dbReference>
<feature type="domain" description="SKP1 component POZ" evidence="5">
    <location>
        <begin position="4"/>
        <end position="70"/>
    </location>
</feature>
<dbReference type="SUPFAM" id="SSF81382">
    <property type="entry name" value="Skp1 dimerisation domain-like"/>
    <property type="match status" value="2"/>
</dbReference>
<evidence type="ECO:0000259" key="4">
    <source>
        <dbReference type="Pfam" id="PF01466"/>
    </source>
</evidence>
<dbReference type="EMBL" id="CAXLJM020000036">
    <property type="protein sequence ID" value="CAL8105408.1"/>
    <property type="molecule type" value="Genomic_DNA"/>
</dbReference>
<evidence type="ECO:0000313" key="7">
    <source>
        <dbReference type="Proteomes" id="UP001642540"/>
    </source>
</evidence>
<dbReference type="InterPro" id="IPR001232">
    <property type="entry name" value="SKP1-like"/>
</dbReference>
<reference evidence="6 7" key="1">
    <citation type="submission" date="2024-08" db="EMBL/GenBank/DDBJ databases">
        <authorList>
            <person name="Cucini C."/>
            <person name="Frati F."/>
        </authorList>
    </citation>
    <scope>NUCLEOTIDE SEQUENCE [LARGE SCALE GENOMIC DNA]</scope>
</reference>
<dbReference type="InterPro" id="IPR016897">
    <property type="entry name" value="SKP1"/>
</dbReference>
<feature type="domain" description="SKP1 component dimerisation" evidence="4">
    <location>
        <begin position="274"/>
        <end position="319"/>
    </location>
</feature>
<dbReference type="InterPro" id="IPR036296">
    <property type="entry name" value="SKP1-like_dim_sf"/>
</dbReference>
<feature type="domain" description="SKP1 component POZ" evidence="5">
    <location>
        <begin position="164"/>
        <end position="223"/>
    </location>
</feature>
<evidence type="ECO:0000256" key="3">
    <source>
        <dbReference type="SAM" id="MobiDB-lite"/>
    </source>
</evidence>
<organism evidence="6 7">
    <name type="scientific">Orchesella dallaii</name>
    <dbReference type="NCBI Taxonomy" id="48710"/>
    <lineage>
        <taxon>Eukaryota</taxon>
        <taxon>Metazoa</taxon>
        <taxon>Ecdysozoa</taxon>
        <taxon>Arthropoda</taxon>
        <taxon>Hexapoda</taxon>
        <taxon>Collembola</taxon>
        <taxon>Entomobryomorpha</taxon>
        <taxon>Entomobryoidea</taxon>
        <taxon>Orchesellidae</taxon>
        <taxon>Orchesellinae</taxon>
        <taxon>Orchesella</taxon>
    </lineage>
</organism>
<dbReference type="InterPro" id="IPR016073">
    <property type="entry name" value="Skp1_comp_POZ"/>
</dbReference>
<dbReference type="Pfam" id="PF03931">
    <property type="entry name" value="Skp1_POZ"/>
    <property type="match status" value="2"/>
</dbReference>
<comment type="similarity">
    <text evidence="1">Belongs to the SKP1 family.</text>
</comment>
<evidence type="ECO:0000259" key="5">
    <source>
        <dbReference type="Pfam" id="PF03931"/>
    </source>
</evidence>
<accession>A0ABP1QLK8</accession>
<dbReference type="SMART" id="SM00512">
    <property type="entry name" value="Skp1"/>
    <property type="match status" value="2"/>
</dbReference>
<dbReference type="InterPro" id="IPR011333">
    <property type="entry name" value="SKP1/BTB/POZ_sf"/>
</dbReference>
<evidence type="ECO:0000313" key="6">
    <source>
        <dbReference type="EMBL" id="CAL8105408.1"/>
    </source>
</evidence>